<gene>
    <name evidence="1" type="primary">RBFOX3L</name>
</gene>
<sequence length="81" mass="8990">KKKEKKRNEKTKVTGRARHPGRCTFYAVLPVVGVKGQLPGLTAPHSSFQLRSSRPSFLFRANDGATASFLLWCHWPAAPTV</sequence>
<accession>A0A1A8G8D2</accession>
<organism evidence="1">
    <name type="scientific">Nothobranchius korthausae</name>
    <dbReference type="NCBI Taxonomy" id="1143690"/>
    <lineage>
        <taxon>Eukaryota</taxon>
        <taxon>Metazoa</taxon>
        <taxon>Chordata</taxon>
        <taxon>Craniata</taxon>
        <taxon>Vertebrata</taxon>
        <taxon>Euteleostomi</taxon>
        <taxon>Actinopterygii</taxon>
        <taxon>Neopterygii</taxon>
        <taxon>Teleostei</taxon>
        <taxon>Neoteleostei</taxon>
        <taxon>Acanthomorphata</taxon>
        <taxon>Ovalentaria</taxon>
        <taxon>Atherinomorphae</taxon>
        <taxon>Cyprinodontiformes</taxon>
        <taxon>Nothobranchiidae</taxon>
        <taxon>Nothobranchius</taxon>
    </lineage>
</organism>
<feature type="non-terminal residue" evidence="1">
    <location>
        <position position="1"/>
    </location>
</feature>
<proteinExistence type="predicted"/>
<feature type="non-terminal residue" evidence="1">
    <location>
        <position position="81"/>
    </location>
</feature>
<dbReference type="AlphaFoldDB" id="A0A1A8G8D2"/>
<evidence type="ECO:0000313" key="1">
    <source>
        <dbReference type="EMBL" id="SBQ67975.1"/>
    </source>
</evidence>
<reference evidence="1" key="2">
    <citation type="submission" date="2016-06" db="EMBL/GenBank/DDBJ databases">
        <title>The genome of a short-lived fish provides insights into sex chromosome evolution and the genetic control of aging.</title>
        <authorList>
            <person name="Reichwald K."/>
            <person name="Felder M."/>
            <person name="Petzold A."/>
            <person name="Koch P."/>
            <person name="Groth M."/>
            <person name="Platzer M."/>
        </authorList>
    </citation>
    <scope>NUCLEOTIDE SEQUENCE</scope>
    <source>
        <tissue evidence="1">Brain</tissue>
    </source>
</reference>
<dbReference type="EMBL" id="HAEB01021448">
    <property type="protein sequence ID" value="SBQ67975.1"/>
    <property type="molecule type" value="Transcribed_RNA"/>
</dbReference>
<name>A0A1A8G8D2_9TELE</name>
<reference evidence="1" key="1">
    <citation type="submission" date="2016-05" db="EMBL/GenBank/DDBJ databases">
        <authorList>
            <person name="Lavstsen T."/>
            <person name="Jespersen J.S."/>
        </authorList>
    </citation>
    <scope>NUCLEOTIDE SEQUENCE</scope>
    <source>
        <tissue evidence="1">Brain</tissue>
    </source>
</reference>
<protein>
    <submittedName>
        <fullName evidence="1">RNA binding protein, fox-1 homolog 3, like</fullName>
    </submittedName>
</protein>